<dbReference type="Proteomes" id="UP001485459">
    <property type="component" value="Chromosome"/>
</dbReference>
<accession>A0ABZ2YU76</accession>
<organism evidence="1 2">
    <name type="scientific">Chitinophaga pollutisoli</name>
    <dbReference type="NCBI Taxonomy" id="3133966"/>
    <lineage>
        <taxon>Bacteria</taxon>
        <taxon>Pseudomonadati</taxon>
        <taxon>Bacteroidota</taxon>
        <taxon>Chitinophagia</taxon>
        <taxon>Chitinophagales</taxon>
        <taxon>Chitinophagaceae</taxon>
        <taxon>Chitinophaga</taxon>
    </lineage>
</organism>
<name>A0ABZ2YU76_9BACT</name>
<dbReference type="RefSeq" id="WP_341837644.1">
    <property type="nucleotide sequence ID" value="NZ_CP149822.1"/>
</dbReference>
<dbReference type="EMBL" id="CP149822">
    <property type="protein sequence ID" value="WZN42815.1"/>
    <property type="molecule type" value="Genomic_DNA"/>
</dbReference>
<proteinExistence type="predicted"/>
<gene>
    <name evidence="1" type="ORF">WJU16_07180</name>
</gene>
<keyword evidence="2" id="KW-1185">Reference proteome</keyword>
<evidence type="ECO:0000313" key="1">
    <source>
        <dbReference type="EMBL" id="WZN42815.1"/>
    </source>
</evidence>
<protein>
    <submittedName>
        <fullName evidence="1">Uncharacterized protein</fullName>
    </submittedName>
</protein>
<evidence type="ECO:0000313" key="2">
    <source>
        <dbReference type="Proteomes" id="UP001485459"/>
    </source>
</evidence>
<reference evidence="2" key="1">
    <citation type="submission" date="2024-03" db="EMBL/GenBank/DDBJ databases">
        <title>Chitinophaga horti sp. nov., isolated from garden soil.</title>
        <authorList>
            <person name="Lee D.S."/>
            <person name="Han D.M."/>
            <person name="Baek J.H."/>
            <person name="Choi D.G."/>
            <person name="Jeon J.H."/>
            <person name="Jeon C.O."/>
        </authorList>
    </citation>
    <scope>NUCLEOTIDE SEQUENCE [LARGE SCALE GENOMIC DNA]</scope>
    <source>
        <strain evidence="2">GPA1</strain>
    </source>
</reference>
<sequence>MFYRANGKIDSFVGMGLNDPYLKDQRNKIVLTWNGDDLVRYEAFSFHKDEVTSTKRVDFEYESRALSVDYSKFPDGVGYFILSHLSQEELYLYSKRLVKTMTVSMLLYNMRNVISFAHEVDAKGRLISTEKRNVHYNAENIPEDEQRSFTSFSYDK</sequence>